<keyword evidence="3" id="KW-0822">Tryptophan biosynthesis</keyword>
<evidence type="ECO:0000313" key="7">
    <source>
        <dbReference type="EMBL" id="GIO44852.1"/>
    </source>
</evidence>
<dbReference type="GO" id="GO:0004048">
    <property type="term" value="F:anthranilate phosphoribosyltransferase activity"/>
    <property type="evidence" value="ECO:0007669"/>
    <property type="project" value="InterPro"/>
</dbReference>
<dbReference type="PANTHER" id="PTHR43285">
    <property type="entry name" value="ANTHRANILATE PHOSPHORIBOSYLTRANSFERASE"/>
    <property type="match status" value="1"/>
</dbReference>
<dbReference type="InterPro" id="IPR036320">
    <property type="entry name" value="Glycosyl_Trfase_fam3_N_dom_sf"/>
</dbReference>
<dbReference type="EMBL" id="BORS01000024">
    <property type="protein sequence ID" value="GIO44852.1"/>
    <property type="molecule type" value="Genomic_DNA"/>
</dbReference>
<keyword evidence="4" id="KW-0057">Aromatic amino acid biosynthesis</keyword>
<dbReference type="Gene3D" id="3.40.1030.10">
    <property type="entry name" value="Nucleoside phosphorylase/phosphoribosyltransferase catalytic domain"/>
    <property type="match status" value="1"/>
</dbReference>
<dbReference type="InterPro" id="IPR035902">
    <property type="entry name" value="Nuc_phospho_transferase"/>
</dbReference>
<dbReference type="AlphaFoldDB" id="A0A919Y577"/>
<dbReference type="InterPro" id="IPR017459">
    <property type="entry name" value="Glycosyl_Trfase_fam3_N_dom"/>
</dbReference>
<dbReference type="SUPFAM" id="SSF47648">
    <property type="entry name" value="Nucleoside phosphorylase/phosphoribosyltransferase N-terminal domain"/>
    <property type="match status" value="1"/>
</dbReference>
<dbReference type="Gene3D" id="1.20.970.10">
    <property type="entry name" value="Transferase, Pyrimidine Nucleoside Phosphorylase, Chain C"/>
    <property type="match status" value="1"/>
</dbReference>
<dbReference type="SUPFAM" id="SSF52418">
    <property type="entry name" value="Nucleoside phosphorylase/phosphoribosyltransferase catalytic domain"/>
    <property type="match status" value="1"/>
</dbReference>
<evidence type="ECO:0000256" key="3">
    <source>
        <dbReference type="ARBA" id="ARBA00022822"/>
    </source>
</evidence>
<evidence type="ECO:0000259" key="6">
    <source>
        <dbReference type="Pfam" id="PF02885"/>
    </source>
</evidence>
<feature type="domain" description="Glycosyl transferase family 3" evidence="5">
    <location>
        <begin position="90"/>
        <end position="323"/>
    </location>
</feature>
<dbReference type="PANTHER" id="PTHR43285:SF2">
    <property type="entry name" value="ANTHRANILATE PHOSPHORIBOSYLTRANSFERASE"/>
    <property type="match status" value="1"/>
</dbReference>
<dbReference type="GO" id="GO:0000162">
    <property type="term" value="P:L-tryptophan biosynthetic process"/>
    <property type="evidence" value="ECO:0007669"/>
    <property type="project" value="UniProtKB-KW"/>
</dbReference>
<evidence type="ECO:0000256" key="2">
    <source>
        <dbReference type="ARBA" id="ARBA00022679"/>
    </source>
</evidence>
<sequence>MNMTEVLKEVGRGKRGARDLGFEEAVAAAKMIFDQSATPAQIGAFFLAERIKMESVDELYAFVNACRSHAIRFPRPDSLDCAGPYDGRKSSFMASFAAAFVLASAGLPVTLHGTESLPPKWGITLPDVLREMGIDEGVRGREQTIRAAQQTGVLFVPAESWCPPLGRLRQIRVELGLRTILNTVEKLADYSHSPYLVYGVFHNTMFDRTAQLLQRLDYRKALIVQGAEGSEDVYVDRPTRTYLVENGNAKLHLIDPETYGLESSLPDITWTAAKQLHVTETVLTGEAHMAFINQTILNAGLRLHLAGLFDSVEEGVYTSKSLLEGKSPWQLFCRWREALSDAQVNSL</sequence>
<keyword evidence="2" id="KW-0808">Transferase</keyword>
<evidence type="ECO:0000259" key="5">
    <source>
        <dbReference type="Pfam" id="PF00591"/>
    </source>
</evidence>
<dbReference type="Pfam" id="PF02885">
    <property type="entry name" value="Glycos_trans_3N"/>
    <property type="match status" value="1"/>
</dbReference>
<dbReference type="RefSeq" id="WP_301630699.1">
    <property type="nucleotide sequence ID" value="NZ_BORS01000024.1"/>
</dbReference>
<comment type="caution">
    <text evidence="7">The sequence shown here is derived from an EMBL/GenBank/DDBJ whole genome shotgun (WGS) entry which is preliminary data.</text>
</comment>
<dbReference type="Proteomes" id="UP000678895">
    <property type="component" value="Unassembled WGS sequence"/>
</dbReference>
<keyword evidence="3" id="KW-0028">Amino-acid biosynthesis</keyword>
<feature type="domain" description="Glycosyl transferase family 3 N-terminal" evidence="6">
    <location>
        <begin position="5"/>
        <end position="70"/>
    </location>
</feature>
<evidence type="ECO:0000256" key="4">
    <source>
        <dbReference type="ARBA" id="ARBA00023141"/>
    </source>
</evidence>
<evidence type="ECO:0000313" key="8">
    <source>
        <dbReference type="Proteomes" id="UP000678895"/>
    </source>
</evidence>
<proteinExistence type="predicted"/>
<keyword evidence="8" id="KW-1185">Reference proteome</keyword>
<gene>
    <name evidence="7" type="ORF">J41TS4_46100</name>
</gene>
<organism evidence="7 8">
    <name type="scientific">Paenibacillus apis</name>
    <dbReference type="NCBI Taxonomy" id="1792174"/>
    <lineage>
        <taxon>Bacteria</taxon>
        <taxon>Bacillati</taxon>
        <taxon>Bacillota</taxon>
        <taxon>Bacilli</taxon>
        <taxon>Bacillales</taxon>
        <taxon>Paenibacillaceae</taxon>
        <taxon>Paenibacillus</taxon>
    </lineage>
</organism>
<protein>
    <recommendedName>
        <fullName evidence="9">Anthranilate phosphoribosyltransferase</fullName>
    </recommendedName>
</protein>
<dbReference type="GO" id="GO:0005829">
    <property type="term" value="C:cytosol"/>
    <property type="evidence" value="ECO:0007669"/>
    <property type="project" value="TreeGrafter"/>
</dbReference>
<accession>A0A919Y577</accession>
<evidence type="ECO:0000256" key="1">
    <source>
        <dbReference type="ARBA" id="ARBA00022676"/>
    </source>
</evidence>
<evidence type="ECO:0008006" key="9">
    <source>
        <dbReference type="Google" id="ProtNLM"/>
    </source>
</evidence>
<keyword evidence="1" id="KW-0328">Glycosyltransferase</keyword>
<dbReference type="InterPro" id="IPR000312">
    <property type="entry name" value="Glycosyl_Trfase_fam3"/>
</dbReference>
<dbReference type="Pfam" id="PF00591">
    <property type="entry name" value="Glycos_transf_3"/>
    <property type="match status" value="1"/>
</dbReference>
<reference evidence="7" key="1">
    <citation type="submission" date="2021-03" db="EMBL/GenBank/DDBJ databases">
        <title>Antimicrobial resistance genes in bacteria isolated from Japanese honey, and their potential for conferring macrolide and lincosamide resistance in the American foulbrood pathogen Paenibacillus larvae.</title>
        <authorList>
            <person name="Okamoto M."/>
            <person name="Kumagai M."/>
            <person name="Kanamori H."/>
            <person name="Takamatsu D."/>
        </authorList>
    </citation>
    <scope>NUCLEOTIDE SEQUENCE</scope>
    <source>
        <strain evidence="7">J41TS4</strain>
    </source>
</reference>
<dbReference type="InterPro" id="IPR005940">
    <property type="entry name" value="Anthranilate_Pribosyl_Tfrase"/>
</dbReference>
<name>A0A919Y577_9BACL</name>